<keyword evidence="1" id="KW-0812">Transmembrane</keyword>
<protein>
    <submittedName>
        <fullName evidence="2">Uncharacterized protein</fullName>
    </submittedName>
</protein>
<proteinExistence type="predicted"/>
<sequence length="74" mass="8579">MEKKNIESRQLNMAWFSASLTIIVMLLWGIYGSNAIRDANGERPPMLAAWFFALIVIALLRPALRHHFKTRRPK</sequence>
<gene>
    <name evidence="2" type="ORF">GCM10008098_17010</name>
</gene>
<accession>A0ABQ2ZSD4</accession>
<reference evidence="3" key="1">
    <citation type="journal article" date="2019" name="Int. J. Syst. Evol. Microbiol.">
        <title>The Global Catalogue of Microorganisms (GCM) 10K type strain sequencing project: providing services to taxonomists for standard genome sequencing and annotation.</title>
        <authorList>
            <consortium name="The Broad Institute Genomics Platform"/>
            <consortium name="The Broad Institute Genome Sequencing Center for Infectious Disease"/>
            <person name="Wu L."/>
            <person name="Ma J."/>
        </authorList>
    </citation>
    <scope>NUCLEOTIDE SEQUENCE [LARGE SCALE GENOMIC DNA]</scope>
    <source>
        <strain evidence="3">KCTC 22232</strain>
    </source>
</reference>
<feature type="transmembrane region" description="Helical" evidence="1">
    <location>
        <begin position="46"/>
        <end position="64"/>
    </location>
</feature>
<evidence type="ECO:0000313" key="3">
    <source>
        <dbReference type="Proteomes" id="UP000621898"/>
    </source>
</evidence>
<name>A0ABQ2ZSD4_9GAMM</name>
<dbReference type="RefSeq" id="WP_189440679.1">
    <property type="nucleotide sequence ID" value="NZ_BMXT01000001.1"/>
</dbReference>
<keyword evidence="1" id="KW-0472">Membrane</keyword>
<dbReference type="Proteomes" id="UP000621898">
    <property type="component" value="Unassembled WGS sequence"/>
</dbReference>
<organism evidence="2 3">
    <name type="scientific">Rhodanobacter panaciterrae</name>
    <dbReference type="NCBI Taxonomy" id="490572"/>
    <lineage>
        <taxon>Bacteria</taxon>
        <taxon>Pseudomonadati</taxon>
        <taxon>Pseudomonadota</taxon>
        <taxon>Gammaproteobacteria</taxon>
        <taxon>Lysobacterales</taxon>
        <taxon>Rhodanobacteraceae</taxon>
        <taxon>Rhodanobacter</taxon>
    </lineage>
</organism>
<comment type="caution">
    <text evidence="2">The sequence shown here is derived from an EMBL/GenBank/DDBJ whole genome shotgun (WGS) entry which is preliminary data.</text>
</comment>
<evidence type="ECO:0000313" key="2">
    <source>
        <dbReference type="EMBL" id="GGY24019.1"/>
    </source>
</evidence>
<keyword evidence="1" id="KW-1133">Transmembrane helix</keyword>
<keyword evidence="3" id="KW-1185">Reference proteome</keyword>
<evidence type="ECO:0000256" key="1">
    <source>
        <dbReference type="SAM" id="Phobius"/>
    </source>
</evidence>
<dbReference type="EMBL" id="BMXT01000001">
    <property type="protein sequence ID" value="GGY24019.1"/>
    <property type="molecule type" value="Genomic_DNA"/>
</dbReference>
<feature type="transmembrane region" description="Helical" evidence="1">
    <location>
        <begin position="12"/>
        <end position="31"/>
    </location>
</feature>